<dbReference type="InterPro" id="IPR000313">
    <property type="entry name" value="PWWP_dom"/>
</dbReference>
<feature type="compositionally biased region" description="Basic and acidic residues" evidence="1">
    <location>
        <begin position="369"/>
        <end position="379"/>
    </location>
</feature>
<organism evidence="3 4">
    <name type="scientific">Zingiber officinale</name>
    <name type="common">Ginger</name>
    <name type="synonym">Amomum zingiber</name>
    <dbReference type="NCBI Taxonomy" id="94328"/>
    <lineage>
        <taxon>Eukaryota</taxon>
        <taxon>Viridiplantae</taxon>
        <taxon>Streptophyta</taxon>
        <taxon>Embryophyta</taxon>
        <taxon>Tracheophyta</taxon>
        <taxon>Spermatophyta</taxon>
        <taxon>Magnoliopsida</taxon>
        <taxon>Liliopsida</taxon>
        <taxon>Zingiberales</taxon>
        <taxon>Zingiberaceae</taxon>
        <taxon>Zingiber</taxon>
    </lineage>
</organism>
<protein>
    <recommendedName>
        <fullName evidence="2">PWWP domain-containing protein</fullName>
    </recommendedName>
</protein>
<keyword evidence="4" id="KW-1185">Reference proteome</keyword>
<proteinExistence type="predicted"/>
<feature type="compositionally biased region" description="Basic residues" evidence="1">
    <location>
        <begin position="359"/>
        <end position="368"/>
    </location>
</feature>
<comment type="caution">
    <text evidence="3">The sequence shown here is derived from an EMBL/GenBank/DDBJ whole genome shotgun (WGS) entry which is preliminary data.</text>
</comment>
<feature type="region of interest" description="Disordered" evidence="1">
    <location>
        <begin position="149"/>
        <end position="182"/>
    </location>
</feature>
<sequence>MRGKAFKSTESCMSNGLVASGDHQIQQEFVPGDIAWTKIKNHIWWPAQVVDEKSVGSGPKKKSKDEILVRLYGSYEYLYVDPLKCNMAFEKIVKQDNVSSEEVFRRSLDMELSQISSRGKTKKTGRHFRDGGSSKLEEKDDVKYIKQGIPENQHISKTDSDGTSGSKSIKLQSLRRSMRRRSMRNASKVGIIERNKAEHLEYQNLGTCQYGDVIVIDEVETRPSDVEDMKHLDSKQLRQMDWEQAQQNFLNEASTGKQVKNGVSGDKVTKPDIVRKYTLRKRNHDELKEEKHELQQLHSEEKGVSKNLFYKRTKQSGPQEQSLQEDGKEVHQNELMKHVKPGNQYARKRIESGATGGKTIKRNGLRKQKHEEVKDRKLESPISVAKQNGLQNQKHEDDKDPKLETPTSAKFSETEAALDIVSSRKTKVMQTLGLIAPLGSPF</sequence>
<dbReference type="PANTHER" id="PTHR42851">
    <property type="entry name" value="ALDOLASE-RELATED"/>
    <property type="match status" value="1"/>
</dbReference>
<dbReference type="CDD" id="cd05162">
    <property type="entry name" value="PWWP"/>
    <property type="match status" value="1"/>
</dbReference>
<dbReference type="EMBL" id="JACMSC010000018">
    <property type="protein sequence ID" value="KAG6477417.1"/>
    <property type="molecule type" value="Genomic_DNA"/>
</dbReference>
<dbReference type="SUPFAM" id="SSF63748">
    <property type="entry name" value="Tudor/PWWP/MBT"/>
    <property type="match status" value="1"/>
</dbReference>
<feature type="region of interest" description="Disordered" evidence="1">
    <location>
        <begin position="116"/>
        <end position="135"/>
    </location>
</feature>
<feature type="compositionally biased region" description="Polar residues" evidence="1">
    <location>
        <begin position="161"/>
        <end position="171"/>
    </location>
</feature>
<evidence type="ECO:0000256" key="1">
    <source>
        <dbReference type="SAM" id="MobiDB-lite"/>
    </source>
</evidence>
<reference evidence="3 4" key="1">
    <citation type="submission" date="2020-08" db="EMBL/GenBank/DDBJ databases">
        <title>Plant Genome Project.</title>
        <authorList>
            <person name="Zhang R.-G."/>
        </authorList>
    </citation>
    <scope>NUCLEOTIDE SEQUENCE [LARGE SCALE GENOMIC DNA]</scope>
    <source>
        <tissue evidence="3">Rhizome</tissue>
    </source>
</reference>
<dbReference type="InterPro" id="IPR053063">
    <property type="entry name" value="PWWP_domain_containing_PDP"/>
</dbReference>
<accession>A0A8J5F3R1</accession>
<dbReference type="Pfam" id="PF00855">
    <property type="entry name" value="PWWP"/>
    <property type="match status" value="1"/>
</dbReference>
<feature type="compositionally biased region" description="Basic and acidic residues" evidence="1">
    <location>
        <begin position="393"/>
        <end position="403"/>
    </location>
</feature>
<dbReference type="Proteomes" id="UP000734854">
    <property type="component" value="Unassembled WGS sequence"/>
</dbReference>
<dbReference type="PANTHER" id="PTHR42851:SF13">
    <property type="entry name" value="OS08G0477800 PROTEIN"/>
    <property type="match status" value="1"/>
</dbReference>
<name>A0A8J5F3R1_ZINOF</name>
<gene>
    <name evidence="3" type="ORF">ZIOFF_066672</name>
</gene>
<evidence type="ECO:0000313" key="4">
    <source>
        <dbReference type="Proteomes" id="UP000734854"/>
    </source>
</evidence>
<feature type="domain" description="PWWP" evidence="2">
    <location>
        <begin position="31"/>
        <end position="91"/>
    </location>
</feature>
<dbReference type="Gene3D" id="2.30.30.140">
    <property type="match status" value="1"/>
</dbReference>
<evidence type="ECO:0000313" key="3">
    <source>
        <dbReference type="EMBL" id="KAG6477417.1"/>
    </source>
</evidence>
<dbReference type="AlphaFoldDB" id="A0A8J5F3R1"/>
<feature type="region of interest" description="Disordered" evidence="1">
    <location>
        <begin position="335"/>
        <end position="414"/>
    </location>
</feature>
<dbReference type="PROSITE" id="PS50812">
    <property type="entry name" value="PWWP"/>
    <property type="match status" value="1"/>
</dbReference>
<evidence type="ECO:0000259" key="2">
    <source>
        <dbReference type="PROSITE" id="PS50812"/>
    </source>
</evidence>